<comment type="subcellular location">
    <subcellularLocation>
        <location evidence="1 8">Cell membrane</location>
        <topology evidence="1 8">Multi-pass membrane protein</topology>
    </subcellularLocation>
</comment>
<dbReference type="Gene3D" id="1.20.120.350">
    <property type="entry name" value="Voltage-gated potassium channels. Chain C"/>
    <property type="match status" value="4"/>
</dbReference>
<evidence type="ECO:0000256" key="4">
    <source>
        <dbReference type="ARBA" id="ARBA00022737"/>
    </source>
</evidence>
<feature type="transmembrane region" description="Helical" evidence="8">
    <location>
        <begin position="268"/>
        <end position="287"/>
    </location>
</feature>
<dbReference type="InterPro" id="IPR044564">
    <property type="entry name" value="Na_chnl_inactivation_gate"/>
</dbReference>
<feature type="transmembrane region" description="Helical" evidence="8">
    <location>
        <begin position="396"/>
        <end position="422"/>
    </location>
</feature>
<dbReference type="InterPro" id="IPR027359">
    <property type="entry name" value="Volt_channel_dom_sf"/>
</dbReference>
<sequence>MTHRGSNEDESDLYVRFTEESLTKLVQRKINLQANNSTEKNSTAKQVILRGVDDLWTPDFLDKFDEAANEPDPSLEDGQELAQANEKFPQELYDEIIEEVDPYYKNRAEETFCVVTRRFGKNVIYRFTATRGFFIFSPFNSVRQWAIRTILHPAFDAIVMAVILINCVFLALDNEIEYAEYVFTALYTLEMVIKMIARGLILKSHTYLRDPWNWLDFVVVILAYATISISTNVSSLRTFRVFRAFKSVSLIPGLKTIVNSLFHSMKPLAEVMLIMIFLLIVVALIALQAYQGVLRRRCVTNPPPNLSDNNWATYVANSANWNAAEGETVVCGNETGAGGCPAGFVCLPDVADNPNYGYTNFDHMGYAMLTSFQLLTLDFWENVYNMIIRAEGPWNILFFLMSVFLGPFYLLNLLLAVVAIAYSKENEKQSKLEEMRARAKEKPKIKQRRKKLLQERKKISQLTAITDNVENSTMVSIADVVAVARLSKTSSLGSLTIMNENAITNLSLPQQESRSSMKRLSMLKNSGNNVSIDSSDSTTAEPSFLQKLKAQANEHLQRCSLLCPPGFNWFQRKLLKVINNKIFDMIIILSIIINTIFLAIDHHGISHELENALDIGNKVFTAVFLVEACLKILAMGPITYLCDVWNIFDFVIVFISIIELILDLTQTSAEGTNLTVLRTLRLLRVFRLARKWGTMQKLVSIIWKSFGAVSNLTIVLFLILYIFAVIGKQLYSERYASGGSKFDDGQVPRWNFTDFYHSFLLVWRVMCGEWIEPLYDCLFITEDDWLCIPFFLIITFVANFMILNLFTAILLEAFSVDELKVKKEKKDSLKTEEKDGNNMPDIDDALTLTNGIERSEGGNFPNKTDGRSSRTTSLVDEVGGSSNDQHTDKNTQSEENTEKKIFNTKRPPLNRQQSVGYSSTNGTKLSPIGTIPEDSEYVTAIDSKTPTENQVDQTTTTSSTNDGKHKEDVAAPDCLPQWFLKRNPHLRLVPRNGFCCYWQCVRKACFLLVKHPIFEGFILFLILSSTVCLALEDIYLEQDPVKKAVLKKLEYIFTALFILEMLLKWIGFGPTKYFTNFWCVLDFAIVAASLTGIILEETAQDSQTGAFRSLRTLRALRPLRAVSRWEGMRIVVNALIYCIPSIANVLCVCLLIWFVFGIMGVQFFKGRFFRCVDADDNPVNYTIASNQTECINRGYAWFNPNINFDNVLTAMVALFQVATFEGWIEIMADASDVAGVNQQPQREASQYNTIFFVFFVLVGSFFILNLIVGVIIESFQKLRNKTEVSAVEALLTDNQKNFYKTMKTMLNRKPKKSIPKPENQWQLYAFDLVTNNRFELVIFFLIFMNMITLSMEHYEMSDAWRSTLRVTDITFTALFSLEAALKLIGMRHHYFRDIFNVFDFFVILVSITGFILENLVALDVSPTLLRVVRVFRVFRVLRVVRAARGIRRLILTLIISIPALFNIAVLLSVFIIIFAILGVTLFMDVKLNGALNDQVNFQTFGNALMVLFRLVTSAGWNDVLDPLMNTRNCTDTGVPSTNPQGCGDPIIAVLYFVFYIFIVFLVIVNMYIAIILDNFDEILKQDESGVSQGDFETFYMVWGKYDPQASQFVTLTKLSDLLHDLHPPFQLAKPNSIKIGALGLPVLDGDKVHCLDVLYVLVKRILGDVELSDEMKKEAETRLLKSFPNRRALKAETTTLVLRQRTRAANVIQDGWKTFATRRERPAIANFLHETDTLVQVHQNNRKLTKKQDNNSAVSEHKPSNDVFKKAQSPDDDVSHGGGGGTEVQESVV</sequence>
<keyword evidence="4" id="KW-0677">Repeat</keyword>
<keyword evidence="7" id="KW-1015">Disulfide bond</keyword>
<feature type="domain" description="Ion transport" evidence="10">
    <location>
        <begin position="152"/>
        <end position="429"/>
    </location>
</feature>
<gene>
    <name evidence="11" type="ORF">CVLEPA_LOCUS16697</name>
</gene>
<comment type="caution">
    <text evidence="11">The sequence shown here is derived from an EMBL/GenBank/DDBJ whole genome shotgun (WGS) entry which is preliminary data.</text>
</comment>
<evidence type="ECO:0000256" key="2">
    <source>
        <dbReference type="ARBA" id="ARBA00022475"/>
    </source>
</evidence>
<name>A0ABP0G163_CLALP</name>
<evidence type="ECO:0000256" key="6">
    <source>
        <dbReference type="ARBA" id="ARBA00023136"/>
    </source>
</evidence>
<keyword evidence="8" id="KW-0406">Ion transport</keyword>
<feature type="compositionally biased region" description="Polar residues" evidence="9">
    <location>
        <begin position="942"/>
        <end position="961"/>
    </location>
</feature>
<reference evidence="11 12" key="1">
    <citation type="submission" date="2024-02" db="EMBL/GenBank/DDBJ databases">
        <authorList>
            <person name="Daric V."/>
            <person name="Darras S."/>
        </authorList>
    </citation>
    <scope>NUCLEOTIDE SEQUENCE [LARGE SCALE GENOMIC DNA]</scope>
</reference>
<dbReference type="CDD" id="cd13433">
    <property type="entry name" value="Na_channel_gate"/>
    <property type="match status" value="1"/>
</dbReference>
<keyword evidence="2" id="KW-1003">Cell membrane</keyword>
<dbReference type="InterPro" id="IPR005821">
    <property type="entry name" value="Ion_trans_dom"/>
</dbReference>
<feature type="transmembrane region" description="Helical" evidence="8">
    <location>
        <begin position="582"/>
        <end position="600"/>
    </location>
</feature>
<feature type="transmembrane region" description="Helical" evidence="8">
    <location>
        <begin position="1546"/>
        <end position="1572"/>
    </location>
</feature>
<comment type="function">
    <text evidence="8">Mediates the voltage-dependent sodium ion permeability of excitable membranes. Assuming opened or closed conformations in response to the voltage difference across the membrane, the protein forms a sodium-selective channel through which Na(+) ions may pass in accordance with their electrochemical gradient.</text>
</comment>
<feature type="transmembrane region" description="Helical" evidence="8">
    <location>
        <begin position="620"/>
        <end position="640"/>
    </location>
</feature>
<feature type="transmembrane region" description="Helical" evidence="8">
    <location>
        <begin position="1048"/>
        <end position="1066"/>
    </location>
</feature>
<evidence type="ECO:0000256" key="8">
    <source>
        <dbReference type="RuleBase" id="RU361132"/>
    </source>
</evidence>
<feature type="transmembrane region" description="Helical" evidence="8">
    <location>
        <begin position="213"/>
        <end position="233"/>
    </location>
</feature>
<feature type="compositionally biased region" description="Polar residues" evidence="9">
    <location>
        <begin position="910"/>
        <end position="924"/>
    </location>
</feature>
<comment type="caution">
    <text evidence="8">Lacks conserved residue(s) required for the propagation of feature annotation.</text>
</comment>
<dbReference type="InterPro" id="IPR001696">
    <property type="entry name" value="Na_channel_asu"/>
</dbReference>
<feature type="transmembrane region" description="Helical" evidence="8">
    <location>
        <begin position="1449"/>
        <end position="1482"/>
    </location>
</feature>
<keyword evidence="8" id="KW-0894">Sodium channel</keyword>
<keyword evidence="12" id="KW-1185">Reference proteome</keyword>
<keyword evidence="8" id="KW-0739">Sodium transport</keyword>
<keyword evidence="8" id="KW-0813">Transport</keyword>
<feature type="transmembrane region" description="Helical" evidence="8">
    <location>
        <begin position="1073"/>
        <end position="1095"/>
    </location>
</feature>
<feature type="transmembrane region" description="Helical" evidence="8">
    <location>
        <begin position="1017"/>
        <end position="1036"/>
    </location>
</feature>
<feature type="transmembrane region" description="Helical" evidence="8">
    <location>
        <begin position="1400"/>
        <end position="1428"/>
    </location>
</feature>
<feature type="transmembrane region" description="Helical" evidence="8">
    <location>
        <begin position="150"/>
        <end position="172"/>
    </location>
</feature>
<comment type="similarity">
    <text evidence="8">Belongs to the sodium channel (TC 1.A.1.10) family.</text>
</comment>
<keyword evidence="6 8" id="KW-0472">Membrane</keyword>
<evidence type="ECO:0000259" key="10">
    <source>
        <dbReference type="Pfam" id="PF00520"/>
    </source>
</evidence>
<dbReference type="InterPro" id="IPR043203">
    <property type="entry name" value="VGCC_Ca_Na"/>
</dbReference>
<feature type="transmembrane region" description="Helical" evidence="8">
    <location>
        <begin position="701"/>
        <end position="726"/>
    </location>
</feature>
<feature type="region of interest" description="Disordered" evidence="9">
    <location>
        <begin position="1742"/>
        <end position="1789"/>
    </location>
</feature>
<evidence type="ECO:0000313" key="12">
    <source>
        <dbReference type="Proteomes" id="UP001642483"/>
    </source>
</evidence>
<dbReference type="PANTHER" id="PTHR10037">
    <property type="entry name" value="VOLTAGE-GATED CATION CHANNEL CALCIUM AND SODIUM"/>
    <property type="match status" value="1"/>
</dbReference>
<keyword evidence="5 8" id="KW-1133">Transmembrane helix</keyword>
<evidence type="ECO:0000256" key="7">
    <source>
        <dbReference type="ARBA" id="ARBA00023157"/>
    </source>
</evidence>
<dbReference type="Pfam" id="PF00520">
    <property type="entry name" value="Ion_trans"/>
    <property type="match status" value="4"/>
</dbReference>
<feature type="compositionally biased region" description="Basic and acidic residues" evidence="9">
    <location>
        <begin position="885"/>
        <end position="901"/>
    </location>
</feature>
<feature type="domain" description="Ion transport" evidence="10">
    <location>
        <begin position="1333"/>
        <end position="1581"/>
    </location>
</feature>
<feature type="compositionally biased region" description="Polar residues" evidence="9">
    <location>
        <begin position="869"/>
        <end position="884"/>
    </location>
</feature>
<keyword evidence="8" id="KW-0915">Sodium</keyword>
<evidence type="ECO:0000256" key="1">
    <source>
        <dbReference type="ARBA" id="ARBA00004651"/>
    </source>
</evidence>
<dbReference type="EMBL" id="CAWYQH010000100">
    <property type="protein sequence ID" value="CAK8685583.1"/>
    <property type="molecule type" value="Genomic_DNA"/>
</dbReference>
<feature type="compositionally biased region" description="Basic and acidic residues" evidence="9">
    <location>
        <begin position="1755"/>
        <end position="1775"/>
    </location>
</feature>
<feature type="transmembrane region" description="Helical" evidence="8">
    <location>
        <begin position="1336"/>
        <end position="1354"/>
    </location>
</feature>
<feature type="domain" description="Ion transport" evidence="10">
    <location>
        <begin position="580"/>
        <end position="816"/>
    </location>
</feature>
<feature type="transmembrane region" description="Helical" evidence="8">
    <location>
        <begin position="1134"/>
        <end position="1161"/>
    </location>
</feature>
<dbReference type="Gene3D" id="1.10.287.70">
    <property type="match status" value="4"/>
</dbReference>
<dbReference type="Gene3D" id="1.10.238.10">
    <property type="entry name" value="EF-hand"/>
    <property type="match status" value="1"/>
</dbReference>
<dbReference type="SUPFAM" id="SSF81324">
    <property type="entry name" value="Voltage-gated potassium channels"/>
    <property type="match status" value="4"/>
</dbReference>
<evidence type="ECO:0000313" key="11">
    <source>
        <dbReference type="EMBL" id="CAK8685583.1"/>
    </source>
</evidence>
<feature type="transmembrane region" description="Helical" evidence="8">
    <location>
        <begin position="788"/>
        <end position="816"/>
    </location>
</feature>
<feature type="transmembrane region" description="Helical" evidence="8">
    <location>
        <begin position="1250"/>
        <end position="1272"/>
    </location>
</feature>
<protein>
    <recommendedName>
        <fullName evidence="8">Sodium channel protein</fullName>
    </recommendedName>
</protein>
<keyword evidence="3 8" id="KW-0812">Transmembrane</keyword>
<feature type="region of interest" description="Disordered" evidence="9">
    <location>
        <begin position="852"/>
        <end position="966"/>
    </location>
</feature>
<evidence type="ECO:0000256" key="5">
    <source>
        <dbReference type="ARBA" id="ARBA00022989"/>
    </source>
</evidence>
<accession>A0ABP0G163</accession>
<keyword evidence="8" id="KW-0851">Voltage-gated channel</keyword>
<organism evidence="11 12">
    <name type="scientific">Clavelina lepadiformis</name>
    <name type="common">Light-bulb sea squirt</name>
    <name type="synonym">Ascidia lepadiformis</name>
    <dbReference type="NCBI Taxonomy" id="159417"/>
    <lineage>
        <taxon>Eukaryota</taxon>
        <taxon>Metazoa</taxon>
        <taxon>Chordata</taxon>
        <taxon>Tunicata</taxon>
        <taxon>Ascidiacea</taxon>
        <taxon>Aplousobranchia</taxon>
        <taxon>Clavelinidae</taxon>
        <taxon>Clavelina</taxon>
    </lineage>
</organism>
<feature type="domain" description="Ion transport" evidence="10">
    <location>
        <begin position="1011"/>
        <end position="1282"/>
    </location>
</feature>
<evidence type="ECO:0000256" key="9">
    <source>
        <dbReference type="SAM" id="MobiDB-lite"/>
    </source>
</evidence>
<dbReference type="PRINTS" id="PR00170">
    <property type="entry name" value="NACHANNEL"/>
</dbReference>
<keyword evidence="8" id="KW-0407">Ion channel</keyword>
<proteinExistence type="inferred from homology"/>
<dbReference type="PANTHER" id="PTHR10037:SF62">
    <property type="entry name" value="SODIUM CHANNEL PROTEIN 60E"/>
    <property type="match status" value="1"/>
</dbReference>
<dbReference type="Proteomes" id="UP001642483">
    <property type="component" value="Unassembled WGS sequence"/>
</dbReference>
<evidence type="ECO:0000256" key="3">
    <source>
        <dbReference type="ARBA" id="ARBA00022692"/>
    </source>
</evidence>